<feature type="domain" description="Reverse transcriptase Ty1/copia-type" evidence="1">
    <location>
        <begin position="15"/>
        <end position="200"/>
    </location>
</feature>
<protein>
    <recommendedName>
        <fullName evidence="1">Reverse transcriptase Ty1/copia-type domain-containing protein</fullName>
    </recommendedName>
</protein>
<proteinExistence type="predicted"/>
<comment type="caution">
    <text evidence="2">The sequence shown here is derived from an EMBL/GenBank/DDBJ whole genome shotgun (WGS) entry which is preliminary data.</text>
</comment>
<evidence type="ECO:0000259" key="1">
    <source>
        <dbReference type="Pfam" id="PF07727"/>
    </source>
</evidence>
<dbReference type="EMBL" id="NBNE01011231">
    <property type="protein sequence ID" value="OWY96781.1"/>
    <property type="molecule type" value="Genomic_DNA"/>
</dbReference>
<accession>A0A225UV09</accession>
<dbReference type="STRING" id="4795.A0A225UV09"/>
<dbReference type="Pfam" id="PF07727">
    <property type="entry name" value="RVT_2"/>
    <property type="match status" value="1"/>
</dbReference>
<organism evidence="2 3">
    <name type="scientific">Phytophthora megakarya</name>
    <dbReference type="NCBI Taxonomy" id="4795"/>
    <lineage>
        <taxon>Eukaryota</taxon>
        <taxon>Sar</taxon>
        <taxon>Stramenopiles</taxon>
        <taxon>Oomycota</taxon>
        <taxon>Peronosporomycetes</taxon>
        <taxon>Peronosporales</taxon>
        <taxon>Peronosporaceae</taxon>
        <taxon>Phytophthora</taxon>
    </lineage>
</organism>
<dbReference type="SUPFAM" id="SSF56672">
    <property type="entry name" value="DNA/RNA polymerases"/>
    <property type="match status" value="1"/>
</dbReference>
<dbReference type="Proteomes" id="UP000198211">
    <property type="component" value="Unassembled WGS sequence"/>
</dbReference>
<reference evidence="3" key="1">
    <citation type="submission" date="2017-03" db="EMBL/GenBank/DDBJ databases">
        <title>Phytopthora megakarya and P. palmivora, two closely related causual agents of cacao black pod achieved similar genome size and gene model numbers by different mechanisms.</title>
        <authorList>
            <person name="Ali S."/>
            <person name="Shao J."/>
            <person name="Larry D.J."/>
            <person name="Kronmiller B."/>
            <person name="Shen D."/>
            <person name="Strem M.D."/>
            <person name="Melnick R.L."/>
            <person name="Guiltinan M.J."/>
            <person name="Tyler B.M."/>
            <person name="Meinhardt L.W."/>
            <person name="Bailey B.A."/>
        </authorList>
    </citation>
    <scope>NUCLEOTIDE SEQUENCE [LARGE SCALE GENOMIC DNA]</scope>
    <source>
        <strain evidence="3">zdho120</strain>
    </source>
</reference>
<dbReference type="AlphaFoldDB" id="A0A225UV09"/>
<dbReference type="InterPro" id="IPR043502">
    <property type="entry name" value="DNA/RNA_pol_sf"/>
</dbReference>
<evidence type="ECO:0000313" key="2">
    <source>
        <dbReference type="EMBL" id="OWY96781.1"/>
    </source>
</evidence>
<sequence>MQSDEARQWKDAIDVELETLRILLTLAAIWNYEIDQIDVTTAFLHGDIDVVVFMEQPEGYVQKDKEDFVCMLLKSLYGLKQAPRVWFRLLKKFLERELYTLMKCETCVAVKVIDGLLVFISIYGDDLILFARTKAMMRDMKQMLFKRFVMKDLDLIHYILGWEITRNRQARTIFIKPKKYAKKVLQHFAMDECNGCKVPSDPSLRLSKAM</sequence>
<dbReference type="InterPro" id="IPR013103">
    <property type="entry name" value="RVT_2"/>
</dbReference>
<dbReference type="OrthoDB" id="117814at2759"/>
<keyword evidence="3" id="KW-1185">Reference proteome</keyword>
<evidence type="ECO:0000313" key="3">
    <source>
        <dbReference type="Proteomes" id="UP000198211"/>
    </source>
</evidence>
<name>A0A225UV09_9STRA</name>
<gene>
    <name evidence="2" type="ORF">PHMEG_00032867</name>
</gene>